<organism evidence="2 3">
    <name type="scientific">Callithrix jacchus</name>
    <name type="common">White-tufted-ear marmoset</name>
    <name type="synonym">Simia Jacchus</name>
    <dbReference type="NCBI Taxonomy" id="9483"/>
    <lineage>
        <taxon>Eukaryota</taxon>
        <taxon>Metazoa</taxon>
        <taxon>Chordata</taxon>
        <taxon>Craniata</taxon>
        <taxon>Vertebrata</taxon>
        <taxon>Euteleostomi</taxon>
        <taxon>Mammalia</taxon>
        <taxon>Eutheria</taxon>
        <taxon>Euarchontoglires</taxon>
        <taxon>Primates</taxon>
        <taxon>Haplorrhini</taxon>
        <taxon>Platyrrhini</taxon>
        <taxon>Cebidae</taxon>
        <taxon>Callitrichinae</taxon>
        <taxon>Callithrix</taxon>
        <taxon>Callithrix</taxon>
    </lineage>
</organism>
<evidence type="ECO:0000313" key="2">
    <source>
        <dbReference type="Ensembl" id="ENSCJAP00000082093.1"/>
    </source>
</evidence>
<protein>
    <recommendedName>
        <fullName evidence="4">Glycine cleavage system H protein, mitochondrial</fullName>
    </recommendedName>
</protein>
<dbReference type="GO" id="GO:0005739">
    <property type="term" value="C:mitochondrion"/>
    <property type="evidence" value="ECO:0007669"/>
    <property type="project" value="TreeGrafter"/>
</dbReference>
<dbReference type="GeneTree" id="ENSGT00390000011666"/>
<dbReference type="SUPFAM" id="SSF51230">
    <property type="entry name" value="Single hybrid motif"/>
    <property type="match status" value="1"/>
</dbReference>
<dbReference type="Ensembl" id="ENSCJAT00000127546.1">
    <property type="protein sequence ID" value="ENSCJAP00000082093.1"/>
    <property type="gene ID" value="ENSCJAG00000071648.1"/>
</dbReference>
<evidence type="ECO:0008006" key="4">
    <source>
        <dbReference type="Google" id="ProtNLM"/>
    </source>
</evidence>
<dbReference type="InterPro" id="IPR002930">
    <property type="entry name" value="GCV_H"/>
</dbReference>
<dbReference type="GO" id="GO:0009249">
    <property type="term" value="P:protein lipoylation"/>
    <property type="evidence" value="ECO:0007669"/>
    <property type="project" value="TreeGrafter"/>
</dbReference>
<dbReference type="OMA" id="EHEWLSG"/>
<reference evidence="2" key="3">
    <citation type="submission" date="2025-09" db="UniProtKB">
        <authorList>
            <consortium name="Ensembl"/>
        </authorList>
    </citation>
    <scope>IDENTIFICATION</scope>
</reference>
<dbReference type="GO" id="GO:0019464">
    <property type="term" value="P:glycine decarboxylation via glycine cleavage system"/>
    <property type="evidence" value="ECO:0007669"/>
    <property type="project" value="InterPro"/>
</dbReference>
<dbReference type="Pfam" id="PF01597">
    <property type="entry name" value="GCV_H"/>
    <property type="match status" value="2"/>
</dbReference>
<accession>A0A8I3WJR1</accession>
<reference evidence="2" key="2">
    <citation type="submission" date="2025-08" db="UniProtKB">
        <authorList>
            <consortium name="Ensembl"/>
        </authorList>
    </citation>
    <scope>IDENTIFICATION</scope>
</reference>
<dbReference type="InterPro" id="IPR011053">
    <property type="entry name" value="Single_hybrid_motif"/>
</dbReference>
<sequence>MALRAVRSVRAVLCTLCAVPSPAASCPPRPWQLGAGAVRKLRTGPALLSMRKFTEKHEWITTENGIGTVGISNFAQEALGDIVYSLAENPGLVNKSCYEDGWLIKMTLSNPSELDELKSEEAYEKYIKSIEE</sequence>
<dbReference type="PANTHER" id="PTHR11715:SF3">
    <property type="entry name" value="GLYCINE CLEAVAGE SYSTEM H PROTEIN-RELATED"/>
    <property type="match status" value="1"/>
</dbReference>
<dbReference type="Gene3D" id="2.40.50.100">
    <property type="match status" value="2"/>
</dbReference>
<evidence type="ECO:0000256" key="1">
    <source>
        <dbReference type="SAM" id="SignalP"/>
    </source>
</evidence>
<keyword evidence="3" id="KW-1185">Reference proteome</keyword>
<feature type="signal peptide" evidence="1">
    <location>
        <begin position="1"/>
        <end position="25"/>
    </location>
</feature>
<feature type="chain" id="PRO_5035299893" description="Glycine cleavage system H protein, mitochondrial" evidence="1">
    <location>
        <begin position="26"/>
        <end position="132"/>
    </location>
</feature>
<dbReference type="CDD" id="cd06848">
    <property type="entry name" value="GCS_H"/>
    <property type="match status" value="1"/>
</dbReference>
<name>A0A8I3WJR1_CALJA</name>
<evidence type="ECO:0000313" key="3">
    <source>
        <dbReference type="Proteomes" id="UP000008225"/>
    </source>
</evidence>
<dbReference type="Proteomes" id="UP000008225">
    <property type="component" value="Chromosome 12"/>
</dbReference>
<dbReference type="AlphaFoldDB" id="A0A8I3WJR1"/>
<dbReference type="PANTHER" id="PTHR11715">
    <property type="entry name" value="GLYCINE CLEAVAGE SYSTEM H PROTEIN"/>
    <property type="match status" value="1"/>
</dbReference>
<keyword evidence="1" id="KW-0732">Signal</keyword>
<dbReference type="GO" id="GO:0005960">
    <property type="term" value="C:glycine cleavage complex"/>
    <property type="evidence" value="ECO:0007669"/>
    <property type="project" value="InterPro"/>
</dbReference>
<proteinExistence type="predicted"/>
<dbReference type="InterPro" id="IPR033753">
    <property type="entry name" value="GCV_H/Fam206"/>
</dbReference>
<reference evidence="2 3" key="1">
    <citation type="submission" date="2009-03" db="EMBL/GenBank/DDBJ databases">
        <authorList>
            <person name="Warren W."/>
            <person name="Ye L."/>
            <person name="Minx P."/>
            <person name="Worley K."/>
            <person name="Gibbs R."/>
            <person name="Wilson R.K."/>
        </authorList>
    </citation>
    <scope>NUCLEOTIDE SEQUENCE [LARGE SCALE GENOMIC DNA]</scope>
</reference>